<dbReference type="AlphaFoldDB" id="A0A8J3FNR9"/>
<keyword evidence="3" id="KW-1185">Reference proteome</keyword>
<dbReference type="RefSeq" id="WP_189078592.1">
    <property type="nucleotide sequence ID" value="NZ_BMMX01000004.1"/>
</dbReference>
<reference evidence="2" key="2">
    <citation type="submission" date="2020-09" db="EMBL/GenBank/DDBJ databases">
        <authorList>
            <person name="Sun Q."/>
            <person name="Zhou Y."/>
        </authorList>
    </citation>
    <scope>NUCLEOTIDE SEQUENCE</scope>
    <source>
        <strain evidence="2">CGMCC 4.7299</strain>
    </source>
</reference>
<evidence type="ECO:0000313" key="2">
    <source>
        <dbReference type="EMBL" id="GGK83857.1"/>
    </source>
</evidence>
<organism evidence="2 3">
    <name type="scientific">Mangrovihabitans endophyticus</name>
    <dbReference type="NCBI Taxonomy" id="1751298"/>
    <lineage>
        <taxon>Bacteria</taxon>
        <taxon>Bacillati</taxon>
        <taxon>Actinomycetota</taxon>
        <taxon>Actinomycetes</taxon>
        <taxon>Micromonosporales</taxon>
        <taxon>Micromonosporaceae</taxon>
        <taxon>Mangrovihabitans</taxon>
    </lineage>
</organism>
<keyword evidence="1" id="KW-0812">Transmembrane</keyword>
<feature type="transmembrane region" description="Helical" evidence="1">
    <location>
        <begin position="57"/>
        <end position="76"/>
    </location>
</feature>
<feature type="transmembrane region" description="Helical" evidence="1">
    <location>
        <begin position="114"/>
        <end position="135"/>
    </location>
</feature>
<name>A0A8J3FNR9_9ACTN</name>
<evidence type="ECO:0000256" key="1">
    <source>
        <dbReference type="SAM" id="Phobius"/>
    </source>
</evidence>
<keyword evidence="1" id="KW-0472">Membrane</keyword>
<reference evidence="2" key="1">
    <citation type="journal article" date="2014" name="Int. J. Syst. Evol. Microbiol.">
        <title>Complete genome sequence of Corynebacterium casei LMG S-19264T (=DSM 44701T), isolated from a smear-ripened cheese.</title>
        <authorList>
            <consortium name="US DOE Joint Genome Institute (JGI-PGF)"/>
            <person name="Walter F."/>
            <person name="Albersmeier A."/>
            <person name="Kalinowski J."/>
            <person name="Ruckert C."/>
        </authorList>
    </citation>
    <scope>NUCLEOTIDE SEQUENCE</scope>
    <source>
        <strain evidence="2">CGMCC 4.7299</strain>
    </source>
</reference>
<feature type="transmembrane region" description="Helical" evidence="1">
    <location>
        <begin position="83"/>
        <end position="102"/>
    </location>
</feature>
<evidence type="ECO:0000313" key="3">
    <source>
        <dbReference type="Proteomes" id="UP000656042"/>
    </source>
</evidence>
<accession>A0A8J3FNR9</accession>
<sequence length="154" mass="16498">MAHYPLNHSLRQTYRFIAALGGLYLVLTGAIGIAQTWGDAFFGDTSDWVLGVRVNPAGAWFFLIAGLVVLGAATVGGNMLHQVNLILGWALLAVSMIELAVMQTDANVLNVSMVNVFALIVVGLLTLTAGLYGRVDEVGPERRTRTNRTSTPVN</sequence>
<evidence type="ECO:0008006" key="4">
    <source>
        <dbReference type="Google" id="ProtNLM"/>
    </source>
</evidence>
<protein>
    <recommendedName>
        <fullName evidence="4">DUF4383 domain-containing protein</fullName>
    </recommendedName>
</protein>
<proteinExistence type="predicted"/>
<gene>
    <name evidence="2" type="ORF">GCM10012284_17500</name>
</gene>
<comment type="caution">
    <text evidence="2">The sequence shown here is derived from an EMBL/GenBank/DDBJ whole genome shotgun (WGS) entry which is preliminary data.</text>
</comment>
<keyword evidence="1" id="KW-1133">Transmembrane helix</keyword>
<feature type="transmembrane region" description="Helical" evidence="1">
    <location>
        <begin position="16"/>
        <end position="37"/>
    </location>
</feature>
<dbReference type="EMBL" id="BMMX01000004">
    <property type="protein sequence ID" value="GGK83857.1"/>
    <property type="molecule type" value="Genomic_DNA"/>
</dbReference>
<dbReference type="Proteomes" id="UP000656042">
    <property type="component" value="Unassembled WGS sequence"/>
</dbReference>